<dbReference type="Proteomes" id="UP000054007">
    <property type="component" value="Unassembled WGS sequence"/>
</dbReference>
<evidence type="ECO:0000313" key="2">
    <source>
        <dbReference type="Proteomes" id="UP000054007"/>
    </source>
</evidence>
<reference evidence="1 2" key="1">
    <citation type="journal article" date="2015" name="Fungal Genet. Biol.">
        <title>Evolution of novel wood decay mechanisms in Agaricales revealed by the genome sequences of Fistulina hepatica and Cylindrobasidium torrendii.</title>
        <authorList>
            <person name="Floudas D."/>
            <person name="Held B.W."/>
            <person name="Riley R."/>
            <person name="Nagy L.G."/>
            <person name="Koehler G."/>
            <person name="Ransdell A.S."/>
            <person name="Younus H."/>
            <person name="Chow J."/>
            <person name="Chiniquy J."/>
            <person name="Lipzen A."/>
            <person name="Tritt A."/>
            <person name="Sun H."/>
            <person name="Haridas S."/>
            <person name="LaButti K."/>
            <person name="Ohm R.A."/>
            <person name="Kues U."/>
            <person name="Blanchette R.A."/>
            <person name="Grigoriev I.V."/>
            <person name="Minto R.E."/>
            <person name="Hibbett D.S."/>
        </authorList>
    </citation>
    <scope>NUCLEOTIDE SEQUENCE [LARGE SCALE GENOMIC DNA]</scope>
    <source>
        <strain evidence="1 2">FP15055 ss-10</strain>
    </source>
</reference>
<dbReference type="EMBL" id="KN880506">
    <property type="protein sequence ID" value="KIY68273.1"/>
    <property type="molecule type" value="Genomic_DNA"/>
</dbReference>
<organism evidence="1 2">
    <name type="scientific">Cylindrobasidium torrendii FP15055 ss-10</name>
    <dbReference type="NCBI Taxonomy" id="1314674"/>
    <lineage>
        <taxon>Eukaryota</taxon>
        <taxon>Fungi</taxon>
        <taxon>Dikarya</taxon>
        <taxon>Basidiomycota</taxon>
        <taxon>Agaricomycotina</taxon>
        <taxon>Agaricomycetes</taxon>
        <taxon>Agaricomycetidae</taxon>
        <taxon>Agaricales</taxon>
        <taxon>Marasmiineae</taxon>
        <taxon>Physalacriaceae</taxon>
        <taxon>Cylindrobasidium</taxon>
    </lineage>
</organism>
<sequence>MAPKKIMPTLCKQLGRITVQVSAYKPRRSLYILTNNLYAHSSLRVQGVTKGVSDDVDKPTLLVKPKSLSALQAEGRKLVWAAMKCQCEGGMRMNRKKNCSQKELVDR</sequence>
<protein>
    <submittedName>
        <fullName evidence="1">Uncharacterized protein</fullName>
    </submittedName>
</protein>
<proteinExistence type="predicted"/>
<evidence type="ECO:0000313" key="1">
    <source>
        <dbReference type="EMBL" id="KIY68273.1"/>
    </source>
</evidence>
<dbReference type="AlphaFoldDB" id="A0A0D7BCQ8"/>
<gene>
    <name evidence="1" type="ORF">CYLTODRAFT_265320</name>
</gene>
<name>A0A0D7BCQ8_9AGAR</name>
<accession>A0A0D7BCQ8</accession>
<keyword evidence="2" id="KW-1185">Reference proteome</keyword>